<evidence type="ECO:0000313" key="4">
    <source>
        <dbReference type="Proteomes" id="UP000441717"/>
    </source>
</evidence>
<reference evidence="3 4" key="1">
    <citation type="submission" date="2019-10" db="EMBL/GenBank/DDBJ databases">
        <title>Comparative genomics of sulfur disproportionating microorganisms.</title>
        <authorList>
            <person name="Ward L.M."/>
            <person name="Bertran E."/>
            <person name="Johnston D."/>
        </authorList>
    </citation>
    <scope>NUCLEOTIDE SEQUENCE [LARGE SCALE GENOMIC DNA]</scope>
    <source>
        <strain evidence="3 4">DSM 14055</strain>
    </source>
</reference>
<gene>
    <name evidence="3" type="ORF">GFC01_16095</name>
</gene>
<proteinExistence type="inferred from homology"/>
<dbReference type="RefSeq" id="WP_152948208.1">
    <property type="nucleotide sequence ID" value="NZ_WHYR01000064.1"/>
</dbReference>
<name>A0A6N7IV27_9FIRM</name>
<evidence type="ECO:0000259" key="2">
    <source>
        <dbReference type="Pfam" id="PF18765"/>
    </source>
</evidence>
<dbReference type="Proteomes" id="UP000441717">
    <property type="component" value="Unassembled WGS sequence"/>
</dbReference>
<feature type="domain" description="Polymerase beta nucleotidyltransferase" evidence="2">
    <location>
        <begin position="122"/>
        <end position="180"/>
    </location>
</feature>
<dbReference type="AlphaFoldDB" id="A0A6N7IV27"/>
<dbReference type="InterPro" id="IPR043519">
    <property type="entry name" value="NT_sf"/>
</dbReference>
<sequence>MENIINVENARRILGDLISRVNKNKQPVIITRRSKEKAILLDYDEHVRLKALAEKAKEDRLIEALEKIQQAVAEAGISYEAVAEAIREVRLPRQGHSHLPVLFTCTQGGMKMLLESEKIISEIKRHVQDRPQVAVAYLMGSYAGGTVTPLSDVDVGIGLYPSLCPNIDDALDLAAALEYSLTEALFPGYDPEPWAEWLFTPVEVVVLNAPHTLSSLPWIQAGALPVHTPDHSFKVELEKLAFRHGRPTPEEATIAAWRLKATWIVRTARGQVFTSYEGILRTCLNLAHRAVVRLGLPVPEERQHLPLVLYRAGIITRRAASFITEAINVLCHDRVDFQAWEYLHHYLHLLADYALQVEDALERTVKQQQRLAR</sequence>
<dbReference type="SUPFAM" id="SSF81301">
    <property type="entry name" value="Nucleotidyltransferase"/>
    <property type="match status" value="1"/>
</dbReference>
<dbReference type="SUPFAM" id="SSF143120">
    <property type="entry name" value="YefM-like"/>
    <property type="match status" value="1"/>
</dbReference>
<dbReference type="Pfam" id="PF18765">
    <property type="entry name" value="Polbeta"/>
    <property type="match status" value="1"/>
</dbReference>
<protein>
    <submittedName>
        <fullName evidence="3">Type II toxin-antitoxin system prevent-host-death family antitoxin</fullName>
    </submittedName>
</protein>
<dbReference type="InterPro" id="IPR041633">
    <property type="entry name" value="Polbeta"/>
</dbReference>
<comment type="caution">
    <text evidence="3">The sequence shown here is derived from an EMBL/GenBank/DDBJ whole genome shotgun (WGS) entry which is preliminary data.</text>
</comment>
<accession>A0A6N7IV27</accession>
<dbReference type="InterPro" id="IPR006442">
    <property type="entry name" value="Antitoxin_Phd/YefM"/>
</dbReference>
<organism evidence="3 4">
    <name type="scientific">Desulfofundulus thermobenzoicus</name>
    <dbReference type="NCBI Taxonomy" id="29376"/>
    <lineage>
        <taxon>Bacteria</taxon>
        <taxon>Bacillati</taxon>
        <taxon>Bacillota</taxon>
        <taxon>Clostridia</taxon>
        <taxon>Eubacteriales</taxon>
        <taxon>Peptococcaceae</taxon>
        <taxon>Desulfofundulus</taxon>
    </lineage>
</organism>
<comment type="similarity">
    <text evidence="1">Belongs to the phD/YefM antitoxin family.</text>
</comment>
<dbReference type="InterPro" id="IPR036165">
    <property type="entry name" value="YefM-like_sf"/>
</dbReference>
<dbReference type="CDD" id="cd05403">
    <property type="entry name" value="NT_KNTase_like"/>
    <property type="match status" value="1"/>
</dbReference>
<dbReference type="OrthoDB" id="360741at2"/>
<dbReference type="EMBL" id="WHYR01000064">
    <property type="protein sequence ID" value="MQL53751.1"/>
    <property type="molecule type" value="Genomic_DNA"/>
</dbReference>
<dbReference type="Gene3D" id="3.30.460.10">
    <property type="entry name" value="Beta Polymerase, domain 2"/>
    <property type="match status" value="1"/>
</dbReference>
<keyword evidence="4" id="KW-1185">Reference proteome</keyword>
<evidence type="ECO:0000256" key="1">
    <source>
        <dbReference type="ARBA" id="ARBA00009981"/>
    </source>
</evidence>
<dbReference type="NCBIfam" id="TIGR01552">
    <property type="entry name" value="phd_fam"/>
    <property type="match status" value="1"/>
</dbReference>
<dbReference type="Gene3D" id="3.40.1620.10">
    <property type="entry name" value="YefM-like domain"/>
    <property type="match status" value="1"/>
</dbReference>
<evidence type="ECO:0000313" key="3">
    <source>
        <dbReference type="EMBL" id="MQL53751.1"/>
    </source>
</evidence>
<dbReference type="Pfam" id="PF02604">
    <property type="entry name" value="PhdYeFM_antitox"/>
    <property type="match status" value="1"/>
</dbReference>